<reference evidence="2" key="1">
    <citation type="journal article" date="2022" name="Nat. Commun.">
        <title>Chromosome evolution and the genetic basis of agronomically important traits in greater yam.</title>
        <authorList>
            <person name="Bredeson J.V."/>
            <person name="Lyons J.B."/>
            <person name="Oniyinde I.O."/>
            <person name="Okereke N.R."/>
            <person name="Kolade O."/>
            <person name="Nnabue I."/>
            <person name="Nwadili C.O."/>
            <person name="Hribova E."/>
            <person name="Parker M."/>
            <person name="Nwogha J."/>
            <person name="Shu S."/>
            <person name="Carlson J."/>
            <person name="Kariba R."/>
            <person name="Muthemba S."/>
            <person name="Knop K."/>
            <person name="Barton G.J."/>
            <person name="Sherwood A.V."/>
            <person name="Lopez-Montes A."/>
            <person name="Asiedu R."/>
            <person name="Jamnadass R."/>
            <person name="Muchugi A."/>
            <person name="Goodstein D."/>
            <person name="Egesi C.N."/>
            <person name="Featherston J."/>
            <person name="Asfaw A."/>
            <person name="Simpson G.G."/>
            <person name="Dolezel J."/>
            <person name="Hendre P.S."/>
            <person name="Van Deynze A."/>
            <person name="Kumar P.L."/>
            <person name="Obidiegwu J.E."/>
            <person name="Bhattacharjee R."/>
            <person name="Rokhsar D.S."/>
        </authorList>
    </citation>
    <scope>NUCLEOTIDE SEQUENCE [LARGE SCALE GENOMIC DNA]</scope>
    <source>
        <strain evidence="2">cv. TDa95/00328</strain>
    </source>
</reference>
<comment type="caution">
    <text evidence="1">The sequence shown here is derived from an EMBL/GenBank/DDBJ whole genome shotgun (WGS) entry which is preliminary data.</text>
</comment>
<gene>
    <name evidence="1" type="ORF">IHE45_08G082400</name>
</gene>
<evidence type="ECO:0000313" key="1">
    <source>
        <dbReference type="EMBL" id="KAH7674560.1"/>
    </source>
</evidence>
<keyword evidence="2" id="KW-1185">Reference proteome</keyword>
<organism evidence="1 2">
    <name type="scientific">Dioscorea alata</name>
    <name type="common">Purple yam</name>
    <dbReference type="NCBI Taxonomy" id="55571"/>
    <lineage>
        <taxon>Eukaryota</taxon>
        <taxon>Viridiplantae</taxon>
        <taxon>Streptophyta</taxon>
        <taxon>Embryophyta</taxon>
        <taxon>Tracheophyta</taxon>
        <taxon>Spermatophyta</taxon>
        <taxon>Magnoliopsida</taxon>
        <taxon>Liliopsida</taxon>
        <taxon>Dioscoreales</taxon>
        <taxon>Dioscoreaceae</taxon>
        <taxon>Dioscorea</taxon>
    </lineage>
</organism>
<evidence type="ECO:0000313" key="2">
    <source>
        <dbReference type="Proteomes" id="UP000827976"/>
    </source>
</evidence>
<accession>A0ACB7VKP9</accession>
<sequence length="169" mass="19381">MSKYYGESERLLGTVFSLANEMSTGAIVFLDEVDSFAVARDDEMHEATRRLLSVILRQIDGFEQDKNVVVIAATNRKNDLDPALISRFDSMITFDLPDQQTREKIVAQYAKHLARSDLAKIALATEKKGYKRCMPTSRKTLGSKVNKKPSAKRYRRYKPSSYRRVYQMC</sequence>
<protein>
    <submittedName>
        <fullName evidence="1">Adenosinetriphosphatase protein</fullName>
    </submittedName>
</protein>
<dbReference type="Proteomes" id="UP000827976">
    <property type="component" value="Chromosome 8"/>
</dbReference>
<dbReference type="EMBL" id="CM037018">
    <property type="protein sequence ID" value="KAH7674560.1"/>
    <property type="molecule type" value="Genomic_DNA"/>
</dbReference>
<name>A0ACB7VKP9_DIOAL</name>
<proteinExistence type="predicted"/>